<dbReference type="AlphaFoldDB" id="A0A9Q0I2D9"/>
<gene>
    <name evidence="2" type="ORF">NHX12_014758</name>
</gene>
<proteinExistence type="predicted"/>
<sequence>MSRYGIPTSGVKSSYIKDILTREFEGKIGFHSRPQRNQSDLVYDMSGGGSYVEAALSSIGVSSEQLVCNVAERLRVDIKSIKLVPWPPRVEELEEEEELSLLMVQLLSALRGKKGVDLSPSTLSLTSLITQYVTMRPTTTAINATVTLHGMTRSKELVDSYYKLGKGISYSNVLLLRDVWTMHDLERCSVCPDEIAEGEPSISIIDNDDFLNDTLTGGGTAHRCNWMFLQRLERLVWEYEANIQDEHARINDAKTVSRALTEKVSEMQAVTPYRTIKRGEPPIRPKPTTFSSSTEPQRKRSIIHALARADINGDGPDAAEQTIPSYSGFHAGLNMEQRKSKAYFHTSYNQPPNKSVVNDVMDKLSTIIATKRMPFAFLVGDHPVYVLITLLKAENPNKYRDIVPFLGPFHTQCVMMSTIYKRYKGSELGNVLVAGGVIAEGSVDRALKGKHYKRGLHCLRLMYEALLSQLVKGRLVPNLADETRENLEILRDTSLSKESRAAVHVALEDDADLESLITNPSGGQ</sequence>
<evidence type="ECO:0000313" key="3">
    <source>
        <dbReference type="Proteomes" id="UP001148018"/>
    </source>
</evidence>
<dbReference type="OrthoDB" id="6150275at2759"/>
<keyword evidence="3" id="KW-1185">Reference proteome</keyword>
<comment type="caution">
    <text evidence="2">The sequence shown here is derived from an EMBL/GenBank/DDBJ whole genome shotgun (WGS) entry which is preliminary data.</text>
</comment>
<protein>
    <submittedName>
        <fullName evidence="2">Uncharacterized protein</fullName>
    </submittedName>
</protein>
<feature type="region of interest" description="Disordered" evidence="1">
    <location>
        <begin position="277"/>
        <end position="297"/>
    </location>
</feature>
<dbReference type="Proteomes" id="UP001148018">
    <property type="component" value="Unassembled WGS sequence"/>
</dbReference>
<reference evidence="2" key="1">
    <citation type="submission" date="2022-07" db="EMBL/GenBank/DDBJ databases">
        <title>Chromosome-level genome of Muraenolepis orangiensis.</title>
        <authorList>
            <person name="Kim J."/>
        </authorList>
    </citation>
    <scope>NUCLEOTIDE SEQUENCE</scope>
    <source>
        <strain evidence="2">KU_S4_2022</strain>
        <tissue evidence="2">Muscle</tissue>
    </source>
</reference>
<dbReference type="EMBL" id="JANIIK010000119">
    <property type="protein sequence ID" value="KAJ3584262.1"/>
    <property type="molecule type" value="Genomic_DNA"/>
</dbReference>
<organism evidence="2 3">
    <name type="scientific">Muraenolepis orangiensis</name>
    <name type="common">Patagonian moray cod</name>
    <dbReference type="NCBI Taxonomy" id="630683"/>
    <lineage>
        <taxon>Eukaryota</taxon>
        <taxon>Metazoa</taxon>
        <taxon>Chordata</taxon>
        <taxon>Craniata</taxon>
        <taxon>Vertebrata</taxon>
        <taxon>Euteleostomi</taxon>
        <taxon>Actinopterygii</taxon>
        <taxon>Neopterygii</taxon>
        <taxon>Teleostei</taxon>
        <taxon>Neoteleostei</taxon>
        <taxon>Acanthomorphata</taxon>
        <taxon>Zeiogadaria</taxon>
        <taxon>Gadariae</taxon>
        <taxon>Gadiformes</taxon>
        <taxon>Muraenolepidoidei</taxon>
        <taxon>Muraenolepididae</taxon>
        <taxon>Muraenolepis</taxon>
    </lineage>
</organism>
<name>A0A9Q0I2D9_9TELE</name>
<evidence type="ECO:0000256" key="1">
    <source>
        <dbReference type="SAM" id="MobiDB-lite"/>
    </source>
</evidence>
<dbReference type="PANTHER" id="PTHR47018:SF3">
    <property type="entry name" value="MYCBP-ASSOCIATED PROTEIN"/>
    <property type="match status" value="1"/>
</dbReference>
<evidence type="ECO:0000313" key="2">
    <source>
        <dbReference type="EMBL" id="KAJ3584262.1"/>
    </source>
</evidence>
<accession>A0A9Q0I2D9</accession>
<dbReference type="PANTHER" id="PTHR47018">
    <property type="entry name" value="CXC DOMAIN-CONTAINING PROTEIN-RELATED"/>
    <property type="match status" value="1"/>
</dbReference>